<dbReference type="GO" id="GO:0044550">
    <property type="term" value="P:secondary metabolite biosynthetic process"/>
    <property type="evidence" value="ECO:0007669"/>
    <property type="project" value="TreeGrafter"/>
</dbReference>
<evidence type="ECO:0000313" key="4">
    <source>
        <dbReference type="Proteomes" id="UP000478183"/>
    </source>
</evidence>
<dbReference type="EMBL" id="WMIE01000033">
    <property type="protein sequence ID" value="MTH80220.1"/>
    <property type="molecule type" value="Genomic_DNA"/>
</dbReference>
<name>A0A6L6JDZ8_9RHOB</name>
<evidence type="ECO:0000313" key="3">
    <source>
        <dbReference type="EMBL" id="MTH80220.1"/>
    </source>
</evidence>
<dbReference type="Proteomes" id="UP000478183">
    <property type="component" value="Unassembled WGS sequence"/>
</dbReference>
<protein>
    <submittedName>
        <fullName evidence="3">AMP-binding protein</fullName>
    </submittedName>
</protein>
<comment type="caution">
    <text evidence="3">The sequence shown here is derived from an EMBL/GenBank/DDBJ whole genome shotgun (WGS) entry which is preliminary data.</text>
</comment>
<sequence length="271" mass="28895">MNLAEKLLEPGLATPDRLAMSVVGLSRADRWSHARLRDTVLRIATGLAKAGLSRADHLLLPLSEHPDRAIAWLGAIAAGIVPVTVPLRQNDASIAQFAAQFPTATLLVDRAAPHSFKRTIDLATILKTDTSPLTSFAEDASTYILVTSRGEIRPSVSGPTPLPDLTPQDRLLQPHAFAPDDPIGAGILSAWAIGATALIPASGVTPAQIPLLGARHGATLLVASVRLLDEILASDWRPWSALRHALTPDTDDRDPGARWSERTGTPLIYLT</sequence>
<dbReference type="Pfam" id="PF00501">
    <property type="entry name" value="AMP-binding"/>
    <property type="match status" value="1"/>
</dbReference>
<dbReference type="Gene3D" id="3.40.50.12780">
    <property type="entry name" value="N-terminal domain of ligase-like"/>
    <property type="match status" value="1"/>
</dbReference>
<dbReference type="PANTHER" id="PTHR43352:SF1">
    <property type="entry name" value="ANTHRANILATE--COA LIGASE"/>
    <property type="match status" value="1"/>
</dbReference>
<dbReference type="RefSeq" id="WP_155097571.1">
    <property type="nucleotide sequence ID" value="NZ_WMIE01000033.1"/>
</dbReference>
<gene>
    <name evidence="3" type="ORF">GL286_21215</name>
</gene>
<proteinExistence type="predicted"/>
<evidence type="ECO:0000256" key="1">
    <source>
        <dbReference type="ARBA" id="ARBA00022598"/>
    </source>
</evidence>
<accession>A0A6L6JDZ8</accession>
<dbReference type="InterPro" id="IPR000873">
    <property type="entry name" value="AMP-dep_synth/lig_dom"/>
</dbReference>
<keyword evidence="1" id="KW-0436">Ligase</keyword>
<evidence type="ECO:0000259" key="2">
    <source>
        <dbReference type="Pfam" id="PF00501"/>
    </source>
</evidence>
<dbReference type="SUPFAM" id="SSF56801">
    <property type="entry name" value="Acetyl-CoA synthetase-like"/>
    <property type="match status" value="1"/>
</dbReference>
<dbReference type="GO" id="GO:0016878">
    <property type="term" value="F:acid-thiol ligase activity"/>
    <property type="evidence" value="ECO:0007669"/>
    <property type="project" value="TreeGrafter"/>
</dbReference>
<feature type="domain" description="AMP-dependent synthetase/ligase" evidence="2">
    <location>
        <begin position="14"/>
        <end position="112"/>
    </location>
</feature>
<dbReference type="OrthoDB" id="9803968at2"/>
<organism evidence="3 4">
    <name type="scientific">Paracoccus aestuariivivens</name>
    <dbReference type="NCBI Taxonomy" id="1820333"/>
    <lineage>
        <taxon>Bacteria</taxon>
        <taxon>Pseudomonadati</taxon>
        <taxon>Pseudomonadota</taxon>
        <taxon>Alphaproteobacteria</taxon>
        <taxon>Rhodobacterales</taxon>
        <taxon>Paracoccaceae</taxon>
        <taxon>Paracoccus</taxon>
    </lineage>
</organism>
<dbReference type="PANTHER" id="PTHR43352">
    <property type="entry name" value="ACETYL-COA SYNTHETASE"/>
    <property type="match status" value="1"/>
</dbReference>
<dbReference type="InterPro" id="IPR042099">
    <property type="entry name" value="ANL_N_sf"/>
</dbReference>
<reference evidence="3 4" key="1">
    <citation type="submission" date="2019-11" db="EMBL/GenBank/DDBJ databases">
        <authorList>
            <person name="Dong K."/>
        </authorList>
    </citation>
    <scope>NUCLEOTIDE SEQUENCE [LARGE SCALE GENOMIC DNA]</scope>
    <source>
        <strain evidence="3 4">NBRC 111993</strain>
    </source>
</reference>
<dbReference type="AlphaFoldDB" id="A0A6L6JDZ8"/>
<keyword evidence="4" id="KW-1185">Reference proteome</keyword>